<dbReference type="Proteomes" id="UP000573729">
    <property type="component" value="Unassembled WGS sequence"/>
</dbReference>
<dbReference type="AlphaFoldDB" id="A0A7W7BRD3"/>
<keyword evidence="1" id="KW-0732">Signal</keyword>
<protein>
    <submittedName>
        <fullName evidence="2">Uncharacterized protein</fullName>
    </submittedName>
</protein>
<gene>
    <name evidence="2" type="ORF">BKA24_002151</name>
</gene>
<accession>A0A7W7BRD3</accession>
<evidence type="ECO:0000256" key="1">
    <source>
        <dbReference type="SAM" id="SignalP"/>
    </source>
</evidence>
<organism evidence="2 3">
    <name type="scientific">Microbacterium marinum</name>
    <dbReference type="NCBI Taxonomy" id="421115"/>
    <lineage>
        <taxon>Bacteria</taxon>
        <taxon>Bacillati</taxon>
        <taxon>Actinomycetota</taxon>
        <taxon>Actinomycetes</taxon>
        <taxon>Micrococcales</taxon>
        <taxon>Microbacteriaceae</taxon>
        <taxon>Microbacterium</taxon>
    </lineage>
</organism>
<reference evidence="2 3" key="1">
    <citation type="submission" date="2020-08" db="EMBL/GenBank/DDBJ databases">
        <title>Sequencing the genomes of 1000 actinobacteria strains.</title>
        <authorList>
            <person name="Klenk H.-P."/>
        </authorList>
    </citation>
    <scope>NUCLEOTIDE SEQUENCE [LARGE SCALE GENOMIC DNA]</scope>
    <source>
        <strain evidence="2 3">DSM 24947</strain>
    </source>
</reference>
<evidence type="ECO:0000313" key="2">
    <source>
        <dbReference type="EMBL" id="MBB4667442.1"/>
    </source>
</evidence>
<comment type="caution">
    <text evidence="2">The sequence shown here is derived from an EMBL/GenBank/DDBJ whole genome shotgun (WGS) entry which is preliminary data.</text>
</comment>
<feature type="signal peptide" evidence="1">
    <location>
        <begin position="1"/>
        <end position="27"/>
    </location>
</feature>
<proteinExistence type="predicted"/>
<name>A0A7W7BRD3_9MICO</name>
<dbReference type="RefSeq" id="WP_184217909.1">
    <property type="nucleotide sequence ID" value="NZ_JACHMD010000001.1"/>
</dbReference>
<dbReference type="EMBL" id="JACHMD010000001">
    <property type="protein sequence ID" value="MBB4667442.1"/>
    <property type="molecule type" value="Genomic_DNA"/>
</dbReference>
<evidence type="ECO:0000313" key="3">
    <source>
        <dbReference type="Proteomes" id="UP000573729"/>
    </source>
</evidence>
<sequence length="212" mass="21280">MKHPRLALALPLAAALLLTSCATPASAGAGGTAPDAPAGASFGSTLPGAPAGDVIGQGTVIDTGSGAELCLGAVAESYPPQCSGIPIAGWSWDGLDGAESAGDTTWGSYAVQGGYDGKTLTLTQPPILLALYDPMMREDPTDGRAGKATDDDVDAVQATAPDLLGEAYLGSYPEGGWVWLDVVWDDGTLQQAADDDFGTGVVVVRSALTEVG</sequence>
<feature type="chain" id="PRO_5031180757" evidence="1">
    <location>
        <begin position="28"/>
        <end position="212"/>
    </location>
</feature>
<dbReference type="PROSITE" id="PS51257">
    <property type="entry name" value="PROKAR_LIPOPROTEIN"/>
    <property type="match status" value="1"/>
</dbReference>
<keyword evidence="3" id="KW-1185">Reference proteome</keyword>